<dbReference type="InterPro" id="IPR038770">
    <property type="entry name" value="Na+/solute_symporter_sf"/>
</dbReference>
<feature type="transmembrane region" description="Helical" evidence="8">
    <location>
        <begin position="42"/>
        <end position="61"/>
    </location>
</feature>
<accession>H5XED1</accession>
<comment type="similarity">
    <text evidence="2">Belongs to the arsenical resistance-3 (ACR3) (TC 2.A.59) family.</text>
</comment>
<name>H5XED1_9PSEU</name>
<keyword evidence="5 8" id="KW-0812">Transmembrane</keyword>
<feature type="transmembrane region" description="Helical" evidence="8">
    <location>
        <begin position="291"/>
        <end position="313"/>
    </location>
</feature>
<reference evidence="9 10" key="1">
    <citation type="submission" date="2011-11" db="EMBL/GenBank/DDBJ databases">
        <title>The Noncontiguous Finished sequence of Saccharomonospora cyanea NA-134.</title>
        <authorList>
            <consortium name="US DOE Joint Genome Institute"/>
            <person name="Lucas S."/>
            <person name="Han J."/>
            <person name="Lapidus A."/>
            <person name="Cheng J.-F."/>
            <person name="Goodwin L."/>
            <person name="Pitluck S."/>
            <person name="Peters L."/>
            <person name="Ovchinnikova G."/>
            <person name="Lu M."/>
            <person name="Detter J.C."/>
            <person name="Han C."/>
            <person name="Tapia R."/>
            <person name="Land M."/>
            <person name="Hauser L."/>
            <person name="Kyrpides N."/>
            <person name="Ivanova N."/>
            <person name="Pagani I."/>
            <person name="Brambilla E.-M."/>
            <person name="Klenk H.-P."/>
            <person name="Woyke T."/>
        </authorList>
    </citation>
    <scope>NUCLEOTIDE SEQUENCE [LARGE SCALE GENOMIC DNA]</scope>
    <source>
        <strain evidence="9 10">NA-134</strain>
    </source>
</reference>
<dbReference type="EMBL" id="CM001440">
    <property type="protein sequence ID" value="EHR61399.1"/>
    <property type="molecule type" value="Genomic_DNA"/>
</dbReference>
<keyword evidence="10" id="KW-1185">Reference proteome</keyword>
<evidence type="ECO:0000256" key="8">
    <source>
        <dbReference type="SAM" id="Phobius"/>
    </source>
</evidence>
<dbReference type="PANTHER" id="PTHR43057">
    <property type="entry name" value="ARSENITE EFFLUX TRANSPORTER"/>
    <property type="match status" value="1"/>
</dbReference>
<feature type="transmembrane region" description="Helical" evidence="8">
    <location>
        <begin position="267"/>
        <end position="285"/>
    </location>
</feature>
<feature type="transmembrane region" description="Helical" evidence="8">
    <location>
        <begin position="73"/>
        <end position="95"/>
    </location>
</feature>
<proteinExistence type="inferred from homology"/>
<dbReference type="GO" id="GO:0015104">
    <property type="term" value="F:antimonite transmembrane transporter activity"/>
    <property type="evidence" value="ECO:0007669"/>
    <property type="project" value="TreeGrafter"/>
</dbReference>
<organism evidence="9 10">
    <name type="scientific">Saccharomonospora cyanea NA-134</name>
    <dbReference type="NCBI Taxonomy" id="882082"/>
    <lineage>
        <taxon>Bacteria</taxon>
        <taxon>Bacillati</taxon>
        <taxon>Actinomycetota</taxon>
        <taxon>Actinomycetes</taxon>
        <taxon>Pseudonocardiales</taxon>
        <taxon>Pseudonocardiaceae</taxon>
        <taxon>Saccharomonospora</taxon>
    </lineage>
</organism>
<dbReference type="eggNOG" id="COG0798">
    <property type="taxonomic scope" value="Bacteria"/>
</dbReference>
<dbReference type="GO" id="GO:0005886">
    <property type="term" value="C:plasma membrane"/>
    <property type="evidence" value="ECO:0007669"/>
    <property type="project" value="UniProtKB-SubCell"/>
</dbReference>
<dbReference type="Proteomes" id="UP000002791">
    <property type="component" value="Chromosome"/>
</dbReference>
<dbReference type="GO" id="GO:0015297">
    <property type="term" value="F:antiporter activity"/>
    <property type="evidence" value="ECO:0007669"/>
    <property type="project" value="InterPro"/>
</dbReference>
<protein>
    <submittedName>
        <fullName evidence="9">Arsenite efflux pump ACR3-like permease</fullName>
    </submittedName>
</protein>
<dbReference type="InterPro" id="IPR004706">
    <property type="entry name" value="Arsenical-R_Acr3"/>
</dbReference>
<evidence type="ECO:0000256" key="7">
    <source>
        <dbReference type="ARBA" id="ARBA00023136"/>
    </source>
</evidence>
<keyword evidence="3" id="KW-0813">Transport</keyword>
<evidence type="ECO:0000256" key="6">
    <source>
        <dbReference type="ARBA" id="ARBA00022989"/>
    </source>
</evidence>
<gene>
    <name evidence="9" type="ORF">SaccyDRAFT_2537</name>
</gene>
<dbReference type="PANTHER" id="PTHR43057:SF1">
    <property type="entry name" value="ARSENICAL-RESISTANCE PROTEIN 3"/>
    <property type="match status" value="1"/>
</dbReference>
<feature type="transmembrane region" description="Helical" evidence="8">
    <location>
        <begin position="232"/>
        <end position="255"/>
    </location>
</feature>
<evidence type="ECO:0000256" key="4">
    <source>
        <dbReference type="ARBA" id="ARBA00022475"/>
    </source>
</evidence>
<feature type="transmembrane region" description="Helical" evidence="8">
    <location>
        <begin position="199"/>
        <end position="220"/>
    </location>
</feature>
<feature type="transmembrane region" description="Helical" evidence="8">
    <location>
        <begin position="101"/>
        <end position="120"/>
    </location>
</feature>
<sequence length="332" mass="34413">MSSSSGLVAGMERHQVAVYVGALAVGALVGWIAPGAGPGLEYAINPVLAALLYVTFLQVPVAQLGHSLRAGRFLGAALVVNFVVVPLVVAAMFAFLPADQAVRLGVLLVLLAPCVDYVIAFSGLAGGSSGKLLAATPLLLLVQMALLPGYLLLFLGPELADVVEIGPFVEAFIVLIVIPLTLAWLTQGWAARRPTGQRVADAVGTTMVPLMAATLLTVVASQVPKLGDGLAAVAPVVPFYVLFLVVMAFAGLAVARLFRLDVPAGRAVVFTGATRNSLVVLPLALALPDRLAITALVVVTQTLVEVVGMVVYVRVVPRLLPDPVGVDRVRGQ</sequence>
<keyword evidence="4" id="KW-1003">Cell membrane</keyword>
<feature type="transmembrane region" description="Helical" evidence="8">
    <location>
        <begin position="165"/>
        <end position="187"/>
    </location>
</feature>
<feature type="transmembrane region" description="Helical" evidence="8">
    <location>
        <begin position="16"/>
        <end position="36"/>
    </location>
</feature>
<keyword evidence="6 8" id="KW-1133">Transmembrane helix</keyword>
<dbReference type="HOGENOM" id="CLU_022869_1_1_11"/>
<keyword evidence="7 8" id="KW-0472">Membrane</keyword>
<dbReference type="STRING" id="882082.SaccyDRAFT_2537"/>
<evidence type="ECO:0000256" key="3">
    <source>
        <dbReference type="ARBA" id="ARBA00022448"/>
    </source>
</evidence>
<dbReference type="Pfam" id="PF01758">
    <property type="entry name" value="SBF"/>
    <property type="match status" value="1"/>
</dbReference>
<evidence type="ECO:0000313" key="10">
    <source>
        <dbReference type="Proteomes" id="UP000002791"/>
    </source>
</evidence>
<dbReference type="Gene3D" id="1.20.1530.20">
    <property type="match status" value="1"/>
</dbReference>
<evidence type="ECO:0000313" key="9">
    <source>
        <dbReference type="EMBL" id="EHR61399.1"/>
    </source>
</evidence>
<evidence type="ECO:0000256" key="1">
    <source>
        <dbReference type="ARBA" id="ARBA00004651"/>
    </source>
</evidence>
<feature type="transmembrane region" description="Helical" evidence="8">
    <location>
        <begin position="132"/>
        <end position="153"/>
    </location>
</feature>
<evidence type="ECO:0000256" key="2">
    <source>
        <dbReference type="ARBA" id="ARBA00010110"/>
    </source>
</evidence>
<evidence type="ECO:0000256" key="5">
    <source>
        <dbReference type="ARBA" id="ARBA00022692"/>
    </source>
</evidence>
<dbReference type="GO" id="GO:0015105">
    <property type="term" value="F:arsenite transmembrane transporter activity"/>
    <property type="evidence" value="ECO:0007669"/>
    <property type="project" value="TreeGrafter"/>
</dbReference>
<dbReference type="InterPro" id="IPR002657">
    <property type="entry name" value="BilAc:Na_symport/Acr3"/>
</dbReference>
<comment type="subcellular location">
    <subcellularLocation>
        <location evidence="1">Cell membrane</location>
        <topology evidence="1">Multi-pass membrane protein</topology>
    </subcellularLocation>
</comment>
<dbReference type="AlphaFoldDB" id="H5XED1"/>